<dbReference type="InterPro" id="IPR035979">
    <property type="entry name" value="RBD_domain_sf"/>
</dbReference>
<evidence type="ECO:0000313" key="4">
    <source>
        <dbReference type="Proteomes" id="UP000008493"/>
    </source>
</evidence>
<proteinExistence type="predicted"/>
<dbReference type="RefSeq" id="XP_007331433.1">
    <property type="nucleotide sequence ID" value="XM_007331371.1"/>
</dbReference>
<dbReference type="HOGENOM" id="CLU_037780_0_0_1"/>
<keyword evidence="1" id="KW-0694">RNA-binding</keyword>
<dbReference type="GeneID" id="18827106"/>
<dbReference type="Proteomes" id="UP000008493">
    <property type="component" value="Unassembled WGS sequence"/>
</dbReference>
<dbReference type="GO" id="GO:0003723">
    <property type="term" value="F:RNA binding"/>
    <property type="evidence" value="ECO:0007669"/>
    <property type="project" value="UniProtKB-KW"/>
</dbReference>
<dbReference type="OMA" id="VTWKGTK"/>
<feature type="compositionally biased region" description="Polar residues" evidence="2">
    <location>
        <begin position="216"/>
        <end position="229"/>
    </location>
</feature>
<keyword evidence="4" id="KW-1185">Reference proteome</keyword>
<dbReference type="InParanoid" id="K5XSZ5"/>
<feature type="compositionally biased region" description="Low complexity" evidence="2">
    <location>
        <begin position="169"/>
        <end position="197"/>
    </location>
</feature>
<evidence type="ECO:0000256" key="1">
    <source>
        <dbReference type="ARBA" id="ARBA00022884"/>
    </source>
</evidence>
<dbReference type="PANTHER" id="PTHR48029">
    <property type="entry name" value="NUCLEOLAR PROTEIN 8"/>
    <property type="match status" value="1"/>
</dbReference>
<dbReference type="EMBL" id="JH971393">
    <property type="protein sequence ID" value="EKM78095.1"/>
    <property type="molecule type" value="Genomic_DNA"/>
</dbReference>
<evidence type="ECO:0000313" key="3">
    <source>
        <dbReference type="EMBL" id="EKM78095.1"/>
    </source>
</evidence>
<evidence type="ECO:0008006" key="5">
    <source>
        <dbReference type="Google" id="ProtNLM"/>
    </source>
</evidence>
<feature type="compositionally biased region" description="Basic and acidic residues" evidence="2">
    <location>
        <begin position="278"/>
        <end position="316"/>
    </location>
</feature>
<dbReference type="STRING" id="597362.K5XSZ5"/>
<dbReference type="Gene3D" id="3.30.70.330">
    <property type="match status" value="1"/>
</dbReference>
<dbReference type="InterPro" id="IPR012677">
    <property type="entry name" value="Nucleotide-bd_a/b_plait_sf"/>
</dbReference>
<accession>K5XSZ5</accession>
<name>K5XSZ5_AGABU</name>
<feature type="compositionally biased region" description="Low complexity" evidence="2">
    <location>
        <begin position="142"/>
        <end position="154"/>
    </location>
</feature>
<feature type="region of interest" description="Disordered" evidence="2">
    <location>
        <begin position="267"/>
        <end position="330"/>
    </location>
</feature>
<sequence length="511" mass="56725">MDPSNSTVSKRLHISGLTPSISQQDLSQRLSTFGTLKSLDGLGLVDAVGNPRKYAYATLEGAPAKVTKCMNVLSGSTWKGTKLRIGEARPDFRERIQAENEKAASAPPPKKKNHWRFSPYSAVHSKNMDMPQPSEAPEPAGPKLIPTKPTKLKPASSKTKVIFTDEDPTSTTAKATATVSVISVSQPEERPQQQSRPQARDDLDLHLEAKQSLNLLDSLFGGSSTSNPSDSRHENQAGHPGVDNWIGRETLDSDVDEADFVQQAISNQFGDGDMDFEIVPRDDRPSPVEHASDPMGMEVDKEEQVQDPKPDSEEQPHQPVVNPPSEKALPIQTSNKLKDLFAPREPEGGFSLLGHLNLDDDLELDDDVPFPTTHEETDPQVALNDQHIPRILPTATISSSNTTQKQTRFTSQITLDSSKPLFFPIALLSSHPSASSSFLSNTKNRPKDLFEELEAKGRDWRSLKFYRTQSEDEIRQRWEEQKGELTQGWKKRWREAGKFRRRRGTGAGEDG</sequence>
<dbReference type="KEGG" id="abp:AGABI1DRAFT129875"/>
<gene>
    <name evidence="3" type="ORF">AGABI1DRAFT_129875</name>
</gene>
<feature type="region of interest" description="Disordered" evidence="2">
    <location>
        <begin position="216"/>
        <end position="251"/>
    </location>
</feature>
<dbReference type="eggNOG" id="KOG4365">
    <property type="taxonomic scope" value="Eukaryota"/>
</dbReference>
<dbReference type="AlphaFoldDB" id="K5XSZ5"/>
<protein>
    <recommendedName>
        <fullName evidence="5">RRM domain-containing protein</fullName>
    </recommendedName>
</protein>
<organism evidence="3 4">
    <name type="scientific">Agaricus bisporus var. burnettii (strain JB137-S8 / ATCC MYA-4627 / FGSC 10392)</name>
    <name type="common">White button mushroom</name>
    <dbReference type="NCBI Taxonomy" id="597362"/>
    <lineage>
        <taxon>Eukaryota</taxon>
        <taxon>Fungi</taxon>
        <taxon>Dikarya</taxon>
        <taxon>Basidiomycota</taxon>
        <taxon>Agaricomycotina</taxon>
        <taxon>Agaricomycetes</taxon>
        <taxon>Agaricomycetidae</taxon>
        <taxon>Agaricales</taxon>
        <taxon>Agaricineae</taxon>
        <taxon>Agaricaceae</taxon>
        <taxon>Agaricus</taxon>
    </lineage>
</organism>
<evidence type="ECO:0000256" key="2">
    <source>
        <dbReference type="SAM" id="MobiDB-lite"/>
    </source>
</evidence>
<dbReference type="SUPFAM" id="SSF54928">
    <property type="entry name" value="RNA-binding domain, RBD"/>
    <property type="match status" value="1"/>
</dbReference>
<dbReference type="OrthoDB" id="21643at2759"/>
<dbReference type="PANTHER" id="PTHR48029:SF1">
    <property type="entry name" value="NUCLEOLAR PROTEIN 8"/>
    <property type="match status" value="1"/>
</dbReference>
<reference evidence="4" key="1">
    <citation type="journal article" date="2012" name="Proc. Natl. Acad. Sci. U.S.A.">
        <title>Genome sequence of the button mushroom Agaricus bisporus reveals mechanisms governing adaptation to a humic-rich ecological niche.</title>
        <authorList>
            <person name="Morin E."/>
            <person name="Kohler A."/>
            <person name="Baker A.R."/>
            <person name="Foulongne-Oriol M."/>
            <person name="Lombard V."/>
            <person name="Nagy L.G."/>
            <person name="Ohm R.A."/>
            <person name="Patyshakuliyeva A."/>
            <person name="Brun A."/>
            <person name="Aerts A.L."/>
            <person name="Bailey A.M."/>
            <person name="Billette C."/>
            <person name="Coutinho P.M."/>
            <person name="Deakin G."/>
            <person name="Doddapaneni H."/>
            <person name="Floudas D."/>
            <person name="Grimwood J."/>
            <person name="Hilden K."/>
            <person name="Kuees U."/>
            <person name="LaButti K.M."/>
            <person name="Lapidus A."/>
            <person name="Lindquist E.A."/>
            <person name="Lucas S.M."/>
            <person name="Murat C."/>
            <person name="Riley R.W."/>
            <person name="Salamov A.A."/>
            <person name="Schmutz J."/>
            <person name="Subramanian V."/>
            <person name="Woesten H.A.B."/>
            <person name="Xu J."/>
            <person name="Eastwood D.C."/>
            <person name="Foster G.D."/>
            <person name="Sonnenberg A.S."/>
            <person name="Cullen D."/>
            <person name="de Vries R.P."/>
            <person name="Lundell T."/>
            <person name="Hibbett D.S."/>
            <person name="Henrissat B."/>
            <person name="Burton K.S."/>
            <person name="Kerrigan R.W."/>
            <person name="Challen M.P."/>
            <person name="Grigoriev I.V."/>
            <person name="Martin F."/>
        </authorList>
    </citation>
    <scope>NUCLEOTIDE SEQUENCE [LARGE SCALE GENOMIC DNA]</scope>
    <source>
        <strain evidence="4">JB137-S8 / ATCC MYA-4627 / FGSC 10392</strain>
    </source>
</reference>
<feature type="region of interest" description="Disordered" evidence="2">
    <location>
        <begin position="124"/>
        <end position="204"/>
    </location>
</feature>